<comment type="pathway">
    <text evidence="2">Cofactor biosynthesis; tetrahydrofolate biosynthesis; 4-aminobenzoate from chorismate: step 1/2.</text>
</comment>
<comment type="catalytic activity">
    <reaction evidence="1">
        <text>chorismate + L-glutamine = 4-amino-4-deoxychorismate + L-glutamate</text>
        <dbReference type="Rhea" id="RHEA:11672"/>
        <dbReference type="ChEBI" id="CHEBI:29748"/>
        <dbReference type="ChEBI" id="CHEBI:29985"/>
        <dbReference type="ChEBI" id="CHEBI:58359"/>
        <dbReference type="ChEBI" id="CHEBI:58406"/>
        <dbReference type="EC" id="2.6.1.85"/>
    </reaction>
</comment>
<comment type="caution">
    <text evidence="13">The sequence shown here is derived from an EMBL/GenBank/DDBJ whole genome shotgun (WGS) entry which is preliminary data.</text>
</comment>
<evidence type="ECO:0000256" key="5">
    <source>
        <dbReference type="ARBA" id="ARBA00022679"/>
    </source>
</evidence>
<protein>
    <recommendedName>
        <fullName evidence="4">aminodeoxychorismate synthase</fullName>
        <ecNumber evidence="4">2.6.1.85</ecNumber>
    </recommendedName>
    <alternativeName>
        <fullName evidence="8">Para-aminobenzoate synthase</fullName>
    </alternativeName>
    <alternativeName>
        <fullName evidence="9">p-aminobenzoic acid synthase</fullName>
    </alternativeName>
</protein>
<keyword evidence="5" id="KW-0808">Transferase</keyword>
<keyword evidence="7" id="KW-0315">Glutamine amidotransferase</keyword>
<feature type="domain" description="Anthranilate synthase component I N-terminal" evidence="12">
    <location>
        <begin position="359"/>
        <end position="514"/>
    </location>
</feature>
<dbReference type="PROSITE" id="PS51273">
    <property type="entry name" value="GATASE_TYPE_1"/>
    <property type="match status" value="1"/>
</dbReference>
<feature type="domain" description="Chorismate-utilising enzyme C-terminal" evidence="11">
    <location>
        <begin position="602"/>
        <end position="859"/>
    </location>
</feature>
<dbReference type="FunCoup" id="L0PG33">
    <property type="interactions" value="81"/>
</dbReference>
<dbReference type="UniPathway" id="UPA00077">
    <property type="reaction ID" value="UER00149"/>
</dbReference>
<dbReference type="InterPro" id="IPR006805">
    <property type="entry name" value="Anth_synth_I_N"/>
</dbReference>
<feature type="domain" description="Glutamine amidotransferase" evidence="10">
    <location>
        <begin position="40"/>
        <end position="292"/>
    </location>
</feature>
<dbReference type="GO" id="GO:0046820">
    <property type="term" value="F:4-amino-4-deoxychorismate synthase activity"/>
    <property type="evidence" value="ECO:0007669"/>
    <property type="project" value="UniProtKB-EC"/>
</dbReference>
<dbReference type="PANTHER" id="PTHR11236:SF18">
    <property type="entry name" value="AMINODEOXYCHORISMATE SYNTHASE"/>
    <property type="match status" value="1"/>
</dbReference>
<evidence type="ECO:0000256" key="4">
    <source>
        <dbReference type="ARBA" id="ARBA00013139"/>
    </source>
</evidence>
<sequence>MHLKIDEESSVSNIFLSSEVPRTPENMKNIDAMSWEGRVLVVDSYDSYIFNICCLIEKALPKAKIFVIRNNQLDMETLIPQLSAFDWCVLGPGPGSPICSADIGILPAIWALPDTQLLPTLGICLGMQTMCLHFGGRLQRLIHPAHGIITAIDLIPDPLFGRKHKKKQYKSNSHCLNKDQQQRNVLDDLYSDPDDLCSDLEDIGDISNNTQEQEIPNNTKSQNELKKLTVVRYHSFSVNIDGIHELKALAWANDTDGPVLMAARHRQKPFYGMQYHPESLFSMQGKSLILNFWRIAIAFNRKHRPHRTPLSNDWYYLDQKPVPLLASDKMHNKTKMTEQVEEKHFQVLQLDISAVEIAEYLQLNKLPYNAIMESTAKPGKFSILGVPSDGHYALTYTYPDRYLVKTYSDREEKITLETINAWNWISNELYKWKADYKQTVPFCGGFIGYFSYEYCVYTANIRNKTRKANDTTEKTEPVNTDYITCNKIQNKQPDVNLLFYERSIVIDTVTKKVIVQSLIYNDPWVVETAAFLKKIAKNNVHNSIHNTTISTKLSSSKNNSHNETSNIQTSSIQDLAQNSCSNSIQDLSQNSTHITQIIFPNKKEYFEKIKAAQDYISNGESYELCLTSTARIISSKSCTPANDWGLYKRLRTLNPAPYAGYLRLNNVTLLSSSPERFLSWSRDGLCELRPIKGTIRKDSSIDLEKAKVLLKTPKLYAENLMILDLIRNDLYQIANDIHVPMPMQVEEYQTLYQLVSVVQGTVRPPYTGIDMLAHALPPGSMTGAPKKRSVELLNKLEKNKRNIYSGVFGYFSVSGEGDWSVIIRSAFRYHNENHWSIGAGGAITTLSNSEDEWDEMILKLQSVLPIFTNEPETKIT</sequence>
<name>L0PG33_PNEJI</name>
<dbReference type="InterPro" id="IPR017926">
    <property type="entry name" value="GATASE"/>
</dbReference>
<dbReference type="CDD" id="cd01743">
    <property type="entry name" value="GATase1_Anthranilate_Synthase"/>
    <property type="match status" value="1"/>
</dbReference>
<dbReference type="InterPro" id="IPR005801">
    <property type="entry name" value="ADC_synthase"/>
</dbReference>
<evidence type="ECO:0000259" key="10">
    <source>
        <dbReference type="Pfam" id="PF00117"/>
    </source>
</evidence>
<dbReference type="InterPro" id="IPR029062">
    <property type="entry name" value="Class_I_gatase-like"/>
</dbReference>
<dbReference type="InterPro" id="IPR015890">
    <property type="entry name" value="Chorismate_C"/>
</dbReference>
<dbReference type="NCBIfam" id="TIGR01823">
    <property type="entry name" value="PabB-fungal"/>
    <property type="match status" value="1"/>
</dbReference>
<reference evidence="13 14" key="1">
    <citation type="journal article" date="2012" name="MBio">
        <title>De novo assembly of the Pneumocystis jirovecii genome from a single bronchoalveolar lavage fluid specimen from a patient.</title>
        <authorList>
            <person name="Cisse O.H."/>
            <person name="Pagni M."/>
            <person name="Hauser P.M."/>
        </authorList>
    </citation>
    <scope>NUCLEOTIDE SEQUENCE [LARGE SCALE GENOMIC DNA]</scope>
    <source>
        <strain evidence="13 14">SE8</strain>
    </source>
</reference>
<dbReference type="GO" id="GO:0046656">
    <property type="term" value="P:folic acid biosynthetic process"/>
    <property type="evidence" value="ECO:0007669"/>
    <property type="project" value="UniProtKB-KW"/>
</dbReference>
<dbReference type="Gene3D" id="3.40.50.880">
    <property type="match status" value="1"/>
</dbReference>
<organism evidence="14">
    <name type="scientific">Pneumocystis jirovecii</name>
    <name type="common">Human pneumocystis pneumonia agent</name>
    <dbReference type="NCBI Taxonomy" id="42068"/>
    <lineage>
        <taxon>Eukaryota</taxon>
        <taxon>Fungi</taxon>
        <taxon>Dikarya</taxon>
        <taxon>Ascomycota</taxon>
        <taxon>Taphrinomycotina</taxon>
        <taxon>Pneumocystomycetes</taxon>
        <taxon>Pneumocystaceae</taxon>
        <taxon>Pneumocystis</taxon>
    </lineage>
</organism>
<dbReference type="Pfam" id="PF00425">
    <property type="entry name" value="Chorismate_bind"/>
    <property type="match status" value="1"/>
</dbReference>
<dbReference type="AlphaFoldDB" id="L0PG33"/>
<evidence type="ECO:0000256" key="7">
    <source>
        <dbReference type="ARBA" id="ARBA00022962"/>
    </source>
</evidence>
<evidence type="ECO:0000256" key="3">
    <source>
        <dbReference type="ARBA" id="ARBA00005970"/>
    </source>
</evidence>
<accession>L0PG33</accession>
<evidence type="ECO:0000256" key="9">
    <source>
        <dbReference type="ARBA" id="ARBA00031904"/>
    </source>
</evidence>
<evidence type="ECO:0000256" key="2">
    <source>
        <dbReference type="ARBA" id="ARBA00005009"/>
    </source>
</evidence>
<dbReference type="GO" id="GO:0005737">
    <property type="term" value="C:cytoplasm"/>
    <property type="evidence" value="ECO:0007669"/>
    <property type="project" value="TreeGrafter"/>
</dbReference>
<keyword evidence="6" id="KW-0289">Folate biosynthesis</keyword>
<comment type="similarity">
    <text evidence="3">In the C-terminal section; belongs to the anthranilate synthase component I family.</text>
</comment>
<gene>
    <name evidence="13" type="ORF">PNEJI1_001031</name>
</gene>
<evidence type="ECO:0000259" key="11">
    <source>
        <dbReference type="Pfam" id="PF00425"/>
    </source>
</evidence>
<dbReference type="InterPro" id="IPR019999">
    <property type="entry name" value="Anth_synth_I-like"/>
</dbReference>
<evidence type="ECO:0000313" key="13">
    <source>
        <dbReference type="EMBL" id="CCJ30605.1"/>
    </source>
</evidence>
<dbReference type="GO" id="GO:0046654">
    <property type="term" value="P:tetrahydrofolate biosynthetic process"/>
    <property type="evidence" value="ECO:0007669"/>
    <property type="project" value="UniProtKB-UniPathway"/>
</dbReference>
<dbReference type="InParanoid" id="L0PG33"/>
<dbReference type="PANTHER" id="PTHR11236">
    <property type="entry name" value="AMINOBENZOATE/ANTHRANILATE SYNTHASE"/>
    <property type="match status" value="1"/>
</dbReference>
<evidence type="ECO:0000256" key="8">
    <source>
        <dbReference type="ARBA" id="ARBA00031329"/>
    </source>
</evidence>
<dbReference type="Pfam" id="PF00117">
    <property type="entry name" value="GATase"/>
    <property type="match status" value="1"/>
</dbReference>
<dbReference type="EMBL" id="CAKM01000258">
    <property type="protein sequence ID" value="CCJ30605.1"/>
    <property type="molecule type" value="Genomic_DNA"/>
</dbReference>
<dbReference type="Gene3D" id="3.60.120.10">
    <property type="entry name" value="Anthranilate synthase"/>
    <property type="match status" value="1"/>
</dbReference>
<dbReference type="Proteomes" id="UP000010422">
    <property type="component" value="Unassembled WGS sequence"/>
</dbReference>
<dbReference type="EC" id="2.6.1.85" evidence="4"/>
<dbReference type="SUPFAM" id="SSF56322">
    <property type="entry name" value="ADC synthase"/>
    <property type="match status" value="1"/>
</dbReference>
<dbReference type="Pfam" id="PF04715">
    <property type="entry name" value="Anth_synt_I_N"/>
    <property type="match status" value="1"/>
</dbReference>
<evidence type="ECO:0000313" key="14">
    <source>
        <dbReference type="Proteomes" id="UP000010422"/>
    </source>
</evidence>
<dbReference type="PRINTS" id="PR00097">
    <property type="entry name" value="ANTSNTHASEII"/>
</dbReference>
<dbReference type="GO" id="GO:0008153">
    <property type="term" value="P:4-aminobenzoate biosynthetic process"/>
    <property type="evidence" value="ECO:0007669"/>
    <property type="project" value="TreeGrafter"/>
</dbReference>
<proteinExistence type="inferred from homology"/>
<evidence type="ECO:0000256" key="6">
    <source>
        <dbReference type="ARBA" id="ARBA00022909"/>
    </source>
</evidence>
<evidence type="ECO:0000259" key="12">
    <source>
        <dbReference type="Pfam" id="PF04715"/>
    </source>
</evidence>
<dbReference type="InterPro" id="IPR006221">
    <property type="entry name" value="TrpG/PapA_dom"/>
</dbReference>
<dbReference type="VEuPathDB" id="FungiDB:PNEJI1_001031"/>
<dbReference type="GO" id="GO:0000162">
    <property type="term" value="P:L-tryptophan biosynthetic process"/>
    <property type="evidence" value="ECO:0007669"/>
    <property type="project" value="TreeGrafter"/>
</dbReference>
<dbReference type="SUPFAM" id="SSF52317">
    <property type="entry name" value="Class I glutamine amidotransferase-like"/>
    <property type="match status" value="1"/>
</dbReference>
<dbReference type="InterPro" id="IPR010117">
    <property type="entry name" value="PabB_fungal"/>
</dbReference>
<evidence type="ECO:0000256" key="1">
    <source>
        <dbReference type="ARBA" id="ARBA00001000"/>
    </source>
</evidence>
<dbReference type="STRING" id="1209962.L0PG33"/>